<feature type="transmembrane region" description="Helical" evidence="8">
    <location>
        <begin position="29"/>
        <end position="51"/>
    </location>
</feature>
<comment type="subcellular location">
    <subcellularLocation>
        <location evidence="1">Cell membrane</location>
        <topology evidence="1">Multi-pass membrane protein</topology>
    </subcellularLocation>
</comment>
<keyword evidence="4 8" id="KW-0812">Transmembrane</keyword>
<feature type="transmembrane region" description="Helical" evidence="8">
    <location>
        <begin position="130"/>
        <end position="147"/>
    </location>
</feature>
<dbReference type="AlphaFoldDB" id="A0A9X2EE69"/>
<evidence type="ECO:0000256" key="3">
    <source>
        <dbReference type="ARBA" id="ARBA00022475"/>
    </source>
</evidence>
<accession>A0A9X2EE69</accession>
<dbReference type="GO" id="GO:0005886">
    <property type="term" value="C:plasma membrane"/>
    <property type="evidence" value="ECO:0007669"/>
    <property type="project" value="UniProtKB-SubCell"/>
</dbReference>
<dbReference type="SUPFAM" id="SSF103473">
    <property type="entry name" value="MFS general substrate transporter"/>
    <property type="match status" value="1"/>
</dbReference>
<comment type="caution">
    <text evidence="9">The sequence shown here is derived from an EMBL/GenBank/DDBJ whole genome shotgun (WGS) entry which is preliminary data.</text>
</comment>
<protein>
    <recommendedName>
        <fullName evidence="11">MFS transporter</fullName>
    </recommendedName>
</protein>
<evidence type="ECO:0000256" key="7">
    <source>
        <dbReference type="SAM" id="MobiDB-lite"/>
    </source>
</evidence>
<organism evidence="9 10">
    <name type="scientific">Nocardia pulmonis</name>
    <dbReference type="NCBI Taxonomy" id="2951408"/>
    <lineage>
        <taxon>Bacteria</taxon>
        <taxon>Bacillati</taxon>
        <taxon>Actinomycetota</taxon>
        <taxon>Actinomycetes</taxon>
        <taxon>Mycobacteriales</taxon>
        <taxon>Nocardiaceae</taxon>
        <taxon>Nocardia</taxon>
    </lineage>
</organism>
<evidence type="ECO:0000256" key="8">
    <source>
        <dbReference type="SAM" id="Phobius"/>
    </source>
</evidence>
<name>A0A9X2EE69_9NOCA</name>
<evidence type="ECO:0000313" key="10">
    <source>
        <dbReference type="Proteomes" id="UP001139157"/>
    </source>
</evidence>
<evidence type="ECO:0008006" key="11">
    <source>
        <dbReference type="Google" id="ProtNLM"/>
    </source>
</evidence>
<evidence type="ECO:0000256" key="6">
    <source>
        <dbReference type="ARBA" id="ARBA00023136"/>
    </source>
</evidence>
<keyword evidence="5 8" id="KW-1133">Transmembrane helix</keyword>
<evidence type="ECO:0000256" key="4">
    <source>
        <dbReference type="ARBA" id="ARBA00022692"/>
    </source>
</evidence>
<feature type="transmembrane region" description="Helical" evidence="8">
    <location>
        <begin position="58"/>
        <end position="77"/>
    </location>
</feature>
<keyword evidence="10" id="KW-1185">Reference proteome</keyword>
<dbReference type="PANTHER" id="PTHR42718:SF47">
    <property type="entry name" value="METHYL VIOLOGEN RESISTANCE PROTEIN SMVA"/>
    <property type="match status" value="1"/>
</dbReference>
<reference evidence="9" key="1">
    <citation type="submission" date="2022-06" db="EMBL/GenBank/DDBJ databases">
        <title>Novel species in genus nocardia.</title>
        <authorList>
            <person name="Li F."/>
        </authorList>
    </citation>
    <scope>NUCLEOTIDE SEQUENCE</scope>
    <source>
        <strain evidence="9">CDC141</strain>
    </source>
</reference>
<gene>
    <name evidence="9" type="ORF">NDR86_35530</name>
</gene>
<feature type="region of interest" description="Disordered" evidence="7">
    <location>
        <begin position="188"/>
        <end position="251"/>
    </location>
</feature>
<keyword evidence="6 8" id="KW-0472">Membrane</keyword>
<evidence type="ECO:0000256" key="2">
    <source>
        <dbReference type="ARBA" id="ARBA00022448"/>
    </source>
</evidence>
<dbReference type="PANTHER" id="PTHR42718">
    <property type="entry name" value="MAJOR FACILITATOR SUPERFAMILY MULTIDRUG TRANSPORTER MFSC"/>
    <property type="match status" value="1"/>
</dbReference>
<dbReference type="InterPro" id="IPR036259">
    <property type="entry name" value="MFS_trans_sf"/>
</dbReference>
<keyword evidence="3" id="KW-1003">Cell membrane</keyword>
<evidence type="ECO:0000256" key="1">
    <source>
        <dbReference type="ARBA" id="ARBA00004651"/>
    </source>
</evidence>
<dbReference type="Proteomes" id="UP001139157">
    <property type="component" value="Unassembled WGS sequence"/>
</dbReference>
<sequence>MFGLGTVGGIYLFVTQYLQLVRGLTPLAAGLWLLPPAGALILASMLTPILARKREPRFIVAAALAVATVGYLTLAFVEAVSGVPVLVSGFVLVHVGISPLMVLGTDLVIGVTPPAQAGSAAAMSETSMEFGIAIGIAVLGVLGAAAYRADVVDASLPGVPAQARQAAKDSLGTADAAAADLPAPLGERCSAPLARRSRTASTPPLSPARRSRPCSPSWRRPRCDRPRSRPRRIGARPRPATAWSGEGYGVRHPRGRERLFVVGGSS</sequence>
<keyword evidence="2" id="KW-0813">Transport</keyword>
<dbReference type="EMBL" id="JAMRXG010000027">
    <property type="protein sequence ID" value="MCM6778804.1"/>
    <property type="molecule type" value="Genomic_DNA"/>
</dbReference>
<evidence type="ECO:0000256" key="5">
    <source>
        <dbReference type="ARBA" id="ARBA00022989"/>
    </source>
</evidence>
<feature type="transmembrane region" description="Helical" evidence="8">
    <location>
        <begin position="83"/>
        <end position="109"/>
    </location>
</feature>
<proteinExistence type="predicted"/>
<dbReference type="Gene3D" id="1.20.1250.20">
    <property type="entry name" value="MFS general substrate transporter like domains"/>
    <property type="match status" value="1"/>
</dbReference>
<evidence type="ECO:0000313" key="9">
    <source>
        <dbReference type="EMBL" id="MCM6778804.1"/>
    </source>
</evidence>